<proteinExistence type="predicted"/>
<name>A0A1J9P0Q6_9EURO</name>
<evidence type="ECO:0000313" key="2">
    <source>
        <dbReference type="EMBL" id="OJD09928.1"/>
    </source>
</evidence>
<dbReference type="EMBL" id="LGRN01001031">
    <property type="protein sequence ID" value="OJD09928.1"/>
    <property type="molecule type" value="Genomic_DNA"/>
</dbReference>
<feature type="compositionally biased region" description="Polar residues" evidence="1">
    <location>
        <begin position="16"/>
        <end position="25"/>
    </location>
</feature>
<feature type="region of interest" description="Disordered" evidence="1">
    <location>
        <begin position="1"/>
        <end position="39"/>
    </location>
</feature>
<sequence>MSTTAPGANVLAQIARGQSTGSNELTRPESRHPPRQPDSVCINAVDCAASWIYLLCLDSGDREGKDAEHGTDR</sequence>
<comment type="caution">
    <text evidence="2">The sequence shown here is derived from an EMBL/GenBank/DDBJ whole genome shotgun (WGS) entry which is preliminary data.</text>
</comment>
<evidence type="ECO:0000256" key="1">
    <source>
        <dbReference type="SAM" id="MobiDB-lite"/>
    </source>
</evidence>
<accession>A0A1J9P0Q6</accession>
<organism evidence="2 3">
    <name type="scientific">Emergomyces pasteurianus Ep9510</name>
    <dbReference type="NCBI Taxonomy" id="1447872"/>
    <lineage>
        <taxon>Eukaryota</taxon>
        <taxon>Fungi</taxon>
        <taxon>Dikarya</taxon>
        <taxon>Ascomycota</taxon>
        <taxon>Pezizomycotina</taxon>
        <taxon>Eurotiomycetes</taxon>
        <taxon>Eurotiomycetidae</taxon>
        <taxon>Onygenales</taxon>
        <taxon>Ajellomycetaceae</taxon>
        <taxon>Emergomyces</taxon>
    </lineage>
</organism>
<evidence type="ECO:0000313" key="3">
    <source>
        <dbReference type="Proteomes" id="UP000182235"/>
    </source>
</evidence>
<reference evidence="2 3" key="1">
    <citation type="submission" date="2015-07" db="EMBL/GenBank/DDBJ databases">
        <title>Emmonsia species relationships and genome sequence.</title>
        <authorList>
            <consortium name="The Broad Institute Genomics Platform"/>
            <person name="Cuomo C.A."/>
            <person name="Munoz J.F."/>
            <person name="Imamovic A."/>
            <person name="Priest M.E."/>
            <person name="Young S."/>
            <person name="Clay O.K."/>
            <person name="McEwen J.G."/>
        </authorList>
    </citation>
    <scope>NUCLEOTIDE SEQUENCE [LARGE SCALE GENOMIC DNA]</scope>
    <source>
        <strain evidence="2 3">UAMH 9510</strain>
    </source>
</reference>
<keyword evidence="3" id="KW-1185">Reference proteome</keyword>
<dbReference type="AlphaFoldDB" id="A0A1J9P0Q6"/>
<gene>
    <name evidence="2" type="ORF">AJ78_08852</name>
</gene>
<dbReference type="VEuPathDB" id="FungiDB:AJ78_08852"/>
<dbReference type="Proteomes" id="UP000182235">
    <property type="component" value="Unassembled WGS sequence"/>
</dbReference>
<protein>
    <submittedName>
        <fullName evidence="2">Uncharacterized protein</fullName>
    </submittedName>
</protein>